<name>A0AAW6U0U2_9BACT</name>
<evidence type="ECO:0000256" key="3">
    <source>
        <dbReference type="ARBA" id="ARBA00006577"/>
    </source>
</evidence>
<dbReference type="AlphaFoldDB" id="A0AAW6U0U2"/>
<evidence type="ECO:0000259" key="11">
    <source>
        <dbReference type="PROSITE" id="PS50059"/>
    </source>
</evidence>
<evidence type="ECO:0000256" key="2">
    <source>
        <dbReference type="ARBA" id="ARBA00004496"/>
    </source>
</evidence>
<comment type="caution">
    <text evidence="12">The sequence shown here is derived from an EMBL/GenBank/DDBJ whole genome shotgun (WGS) entry which is preliminary data.</text>
</comment>
<evidence type="ECO:0000256" key="1">
    <source>
        <dbReference type="ARBA" id="ARBA00000971"/>
    </source>
</evidence>
<dbReference type="GO" id="GO:0042026">
    <property type="term" value="P:protein refolding"/>
    <property type="evidence" value="ECO:0007669"/>
    <property type="project" value="UniProtKB-ARBA"/>
</dbReference>
<dbReference type="SUPFAM" id="SSF54534">
    <property type="entry name" value="FKBP-like"/>
    <property type="match status" value="1"/>
</dbReference>
<comment type="subcellular location">
    <subcellularLocation>
        <location evidence="2">Cytoplasm</location>
    </subcellularLocation>
</comment>
<dbReference type="GO" id="GO:0005737">
    <property type="term" value="C:cytoplasm"/>
    <property type="evidence" value="ECO:0007669"/>
    <property type="project" value="UniProtKB-SubCell"/>
</dbReference>
<dbReference type="PANTHER" id="PTHR47861:SF3">
    <property type="entry name" value="FKBP-TYPE PEPTIDYL-PROLYL CIS-TRANS ISOMERASE SLYD"/>
    <property type="match status" value="1"/>
</dbReference>
<evidence type="ECO:0000256" key="4">
    <source>
        <dbReference type="ARBA" id="ARBA00022490"/>
    </source>
</evidence>
<evidence type="ECO:0000256" key="6">
    <source>
        <dbReference type="ARBA" id="ARBA00023186"/>
    </source>
</evidence>
<dbReference type="InterPro" id="IPR001179">
    <property type="entry name" value="PPIase_FKBP_dom"/>
</dbReference>
<dbReference type="RefSeq" id="WP_349244268.1">
    <property type="nucleotide sequence ID" value="NZ_JASCXX010000007.1"/>
</dbReference>
<comment type="function">
    <text evidence="8">Also involved in hydrogenase metallocenter assembly, probably by participating in the nickel insertion step. This function in hydrogenase biosynthesis requires chaperone activity and the presence of the metal-binding domain, but not PPIase activity.</text>
</comment>
<comment type="similarity">
    <text evidence="3 10">Belongs to the FKBP-type PPIase family.</text>
</comment>
<organism evidence="12 13">
    <name type="scientific">Anaerobaca lacustris</name>
    <dbReference type="NCBI Taxonomy" id="3044600"/>
    <lineage>
        <taxon>Bacteria</taxon>
        <taxon>Pseudomonadati</taxon>
        <taxon>Planctomycetota</taxon>
        <taxon>Phycisphaerae</taxon>
        <taxon>Sedimentisphaerales</taxon>
        <taxon>Anaerobacaceae</taxon>
        <taxon>Anaerobaca</taxon>
    </lineage>
</organism>
<dbReference type="Gene3D" id="3.10.50.40">
    <property type="match status" value="1"/>
</dbReference>
<dbReference type="EMBL" id="JASCXX010000007">
    <property type="protein sequence ID" value="MDI6448858.1"/>
    <property type="molecule type" value="Genomic_DNA"/>
</dbReference>
<evidence type="ECO:0000313" key="12">
    <source>
        <dbReference type="EMBL" id="MDI6448858.1"/>
    </source>
</evidence>
<evidence type="ECO:0000256" key="7">
    <source>
        <dbReference type="ARBA" id="ARBA00023235"/>
    </source>
</evidence>
<keyword evidence="13" id="KW-1185">Reference proteome</keyword>
<proteinExistence type="inferred from homology"/>
<feature type="domain" description="PPIase FKBP-type" evidence="11">
    <location>
        <begin position="7"/>
        <end position="83"/>
    </location>
</feature>
<evidence type="ECO:0000256" key="8">
    <source>
        <dbReference type="ARBA" id="ARBA00037071"/>
    </source>
</evidence>
<comment type="catalytic activity">
    <reaction evidence="1 9 10">
        <text>[protein]-peptidylproline (omega=180) = [protein]-peptidylproline (omega=0)</text>
        <dbReference type="Rhea" id="RHEA:16237"/>
        <dbReference type="Rhea" id="RHEA-COMP:10747"/>
        <dbReference type="Rhea" id="RHEA-COMP:10748"/>
        <dbReference type="ChEBI" id="CHEBI:83833"/>
        <dbReference type="ChEBI" id="CHEBI:83834"/>
        <dbReference type="EC" id="5.2.1.8"/>
    </reaction>
</comment>
<gene>
    <name evidence="12" type="ORF">QJ522_07350</name>
</gene>
<dbReference type="PROSITE" id="PS50059">
    <property type="entry name" value="FKBP_PPIASE"/>
    <property type="match status" value="1"/>
</dbReference>
<protein>
    <recommendedName>
        <fullName evidence="10">Peptidyl-prolyl cis-trans isomerase</fullName>
        <ecNumber evidence="10">5.2.1.8</ecNumber>
    </recommendedName>
</protein>
<dbReference type="Proteomes" id="UP001431776">
    <property type="component" value="Unassembled WGS sequence"/>
</dbReference>
<evidence type="ECO:0000313" key="13">
    <source>
        <dbReference type="Proteomes" id="UP001431776"/>
    </source>
</evidence>
<dbReference type="InterPro" id="IPR046357">
    <property type="entry name" value="PPIase_dom_sf"/>
</dbReference>
<keyword evidence="6" id="KW-0143">Chaperone</keyword>
<keyword evidence="5 9" id="KW-0697">Rotamase</keyword>
<keyword evidence="4" id="KW-0963">Cytoplasm</keyword>
<reference evidence="12" key="1">
    <citation type="submission" date="2023-05" db="EMBL/GenBank/DDBJ databases">
        <title>Anaerotaeda fermentans gen. nov., sp. nov., a novel anaerobic planctomycete of the new family within the order Sedimentisphaerales isolated from Taman Peninsula, Russia.</title>
        <authorList>
            <person name="Khomyakova M.A."/>
            <person name="Merkel A.Y."/>
            <person name="Slobodkin A.I."/>
        </authorList>
    </citation>
    <scope>NUCLEOTIDE SEQUENCE</scope>
    <source>
        <strain evidence="12">M17dextr</strain>
    </source>
</reference>
<accession>A0AAW6U0U2</accession>
<evidence type="ECO:0000256" key="5">
    <source>
        <dbReference type="ARBA" id="ARBA00023110"/>
    </source>
</evidence>
<keyword evidence="7 9" id="KW-0413">Isomerase</keyword>
<dbReference type="GO" id="GO:0003755">
    <property type="term" value="F:peptidyl-prolyl cis-trans isomerase activity"/>
    <property type="evidence" value="ECO:0007669"/>
    <property type="project" value="UniProtKB-UniRule"/>
</dbReference>
<evidence type="ECO:0000256" key="9">
    <source>
        <dbReference type="PROSITE-ProRule" id="PRU00277"/>
    </source>
</evidence>
<sequence>MTQADMGSKVKVHYTCKLDDGALLIDSREQEPIEFTVGQDQVLPGIEEAVKGMEAGESKTIQIPPDKAFGPRREELLQEVPRDQLPDDINPQVGQRLTVNHADGQSTTVTVAGVSESSITLDANHPLADTNLNFELELLEVG</sequence>
<dbReference type="EC" id="5.2.1.8" evidence="10"/>
<dbReference type="Pfam" id="PF00254">
    <property type="entry name" value="FKBP_C"/>
    <property type="match status" value="1"/>
</dbReference>
<evidence type="ECO:0000256" key="10">
    <source>
        <dbReference type="RuleBase" id="RU003915"/>
    </source>
</evidence>
<dbReference type="PANTHER" id="PTHR47861">
    <property type="entry name" value="FKBP-TYPE PEPTIDYL-PROLYL CIS-TRANS ISOMERASE SLYD"/>
    <property type="match status" value="1"/>
</dbReference>